<accession>A0A165UE48</accession>
<dbReference type="AlphaFoldDB" id="A0A165UE48"/>
<reference evidence="2 3" key="1">
    <citation type="journal article" date="2016" name="Mol. Biol. Evol.">
        <title>Comparative Genomics of Early-Diverging Mushroom-Forming Fungi Provides Insights into the Origins of Lignocellulose Decay Capabilities.</title>
        <authorList>
            <person name="Nagy L.G."/>
            <person name="Riley R."/>
            <person name="Tritt A."/>
            <person name="Adam C."/>
            <person name="Daum C."/>
            <person name="Floudas D."/>
            <person name="Sun H."/>
            <person name="Yadav J.S."/>
            <person name="Pangilinan J."/>
            <person name="Larsson K.H."/>
            <person name="Matsuura K."/>
            <person name="Barry K."/>
            <person name="Labutti K."/>
            <person name="Kuo R."/>
            <person name="Ohm R.A."/>
            <person name="Bhattacharya S.S."/>
            <person name="Shirouzu T."/>
            <person name="Yoshinaga Y."/>
            <person name="Martin F.M."/>
            <person name="Grigoriev I.V."/>
            <person name="Hibbett D.S."/>
        </authorList>
    </citation>
    <scope>NUCLEOTIDE SEQUENCE [LARGE SCALE GENOMIC DNA]</scope>
    <source>
        <strain evidence="2 3">L-15889</strain>
    </source>
</reference>
<feature type="compositionally biased region" description="Polar residues" evidence="1">
    <location>
        <begin position="1"/>
        <end position="11"/>
    </location>
</feature>
<feature type="compositionally biased region" description="Low complexity" evidence="1">
    <location>
        <begin position="20"/>
        <end position="35"/>
    </location>
</feature>
<dbReference type="Proteomes" id="UP000076727">
    <property type="component" value="Unassembled WGS sequence"/>
</dbReference>
<feature type="compositionally biased region" description="Low complexity" evidence="1">
    <location>
        <begin position="335"/>
        <end position="365"/>
    </location>
</feature>
<evidence type="ECO:0000313" key="3">
    <source>
        <dbReference type="Proteomes" id="UP000076727"/>
    </source>
</evidence>
<proteinExistence type="predicted"/>
<sequence>MAATSTRSPPNAYSFFDADSPQPQRRVSKQSSRSSFLSMKRTKKKSVSSIDSPVPAAVSPMPGQSRVGDESMSPSSFHALQDPAEAILSGISRQGSRTGHHSRRSSRSVGSRQDQVSLHSARSSERQRSKKKVTPSEIDSQPFPIMGGRDPSISDDRYGRRRSQSQRHASSFYPDDFEELVFHNRPFNISLVDSASSVLSQYDAPKTPVDDHLFRDPVYTPVVVAAPVPGVETMDALVDGMNDGFADDHFTGSGGLSGRKKISKSGHHPLYHPPLPKPPPGVILGKAVQTSTPPRSQDSDEDEEKAKMPVRSWSEQREHRKKRRPGSARSPPPTTSSSHPVYPSRPASTLSTRSSRYTSSTLTATDQTIAPRPSSSQSAASAASPPSTSTSTPTNRSFIASDQATPTSRGVSRRPVTADSTTTYSPDAYAPALGDPYALRPTSVLSTSTFDSYQSATPSKTVAPSISEIIRAHAPPAQRTRSRKSSYTRSFGHETVLEQPEPSTQKSKPDANDLVSRSSVDTIAEEVQRTLEKIPPPSPSPRPLHGSRSFPRLPVVQIDTRNVSSSRSDGRRESSIFSYSTTSDQPPIPGFDLSTLTKPPSNSPSQTIAQTVL</sequence>
<feature type="compositionally biased region" description="Polar residues" evidence="1">
    <location>
        <begin position="594"/>
        <end position="613"/>
    </location>
</feature>
<evidence type="ECO:0000313" key="2">
    <source>
        <dbReference type="EMBL" id="KZT74779.1"/>
    </source>
</evidence>
<dbReference type="STRING" id="1314783.A0A165UE48"/>
<feature type="region of interest" description="Disordered" evidence="1">
    <location>
        <begin position="1"/>
        <end position="170"/>
    </location>
</feature>
<feature type="compositionally biased region" description="Pro residues" evidence="1">
    <location>
        <begin position="271"/>
        <end position="281"/>
    </location>
</feature>
<dbReference type="EMBL" id="KV429032">
    <property type="protein sequence ID" value="KZT74779.1"/>
    <property type="molecule type" value="Genomic_DNA"/>
</dbReference>
<name>A0A165UE48_9APHY</name>
<feature type="region of interest" description="Disordered" evidence="1">
    <location>
        <begin position="249"/>
        <end position="440"/>
    </location>
</feature>
<evidence type="ECO:0000256" key="1">
    <source>
        <dbReference type="SAM" id="MobiDB-lite"/>
    </source>
</evidence>
<feature type="region of interest" description="Disordered" evidence="1">
    <location>
        <begin position="471"/>
        <end position="613"/>
    </location>
</feature>
<feature type="compositionally biased region" description="Low complexity" evidence="1">
    <location>
        <begin position="107"/>
        <end position="117"/>
    </location>
</feature>
<feature type="compositionally biased region" description="Basic residues" evidence="1">
    <location>
        <begin position="258"/>
        <end position="270"/>
    </location>
</feature>
<keyword evidence="3" id="KW-1185">Reference proteome</keyword>
<feature type="compositionally biased region" description="Low complexity" evidence="1">
    <location>
        <begin position="373"/>
        <end position="394"/>
    </location>
</feature>
<feature type="compositionally biased region" description="Polar residues" evidence="1">
    <location>
        <begin position="576"/>
        <end position="585"/>
    </location>
</feature>
<gene>
    <name evidence="2" type="ORF">DAEQUDRAFT_6347</name>
</gene>
<organism evidence="2 3">
    <name type="scientific">Daedalea quercina L-15889</name>
    <dbReference type="NCBI Taxonomy" id="1314783"/>
    <lineage>
        <taxon>Eukaryota</taxon>
        <taxon>Fungi</taxon>
        <taxon>Dikarya</taxon>
        <taxon>Basidiomycota</taxon>
        <taxon>Agaricomycotina</taxon>
        <taxon>Agaricomycetes</taxon>
        <taxon>Polyporales</taxon>
        <taxon>Fomitopsis</taxon>
    </lineage>
</organism>
<protein>
    <submittedName>
        <fullName evidence="2">Uncharacterized protein</fullName>
    </submittedName>
</protein>
<feature type="compositionally biased region" description="Polar residues" evidence="1">
    <location>
        <begin position="395"/>
        <end position="410"/>
    </location>
</feature>